<keyword evidence="15" id="KW-1185">Reference proteome</keyword>
<dbReference type="PROSITE" id="PS51044">
    <property type="entry name" value="ZF_SP_RING"/>
    <property type="match status" value="1"/>
</dbReference>
<evidence type="ECO:0000256" key="8">
    <source>
        <dbReference type="ARBA" id="ARBA00022833"/>
    </source>
</evidence>
<dbReference type="Gene3D" id="2.60.120.780">
    <property type="entry name" value="PINIT domain"/>
    <property type="match status" value="1"/>
</dbReference>
<dbReference type="Pfam" id="PF14324">
    <property type="entry name" value="PINIT"/>
    <property type="match status" value="1"/>
</dbReference>
<evidence type="ECO:0000313" key="15">
    <source>
        <dbReference type="Proteomes" id="UP001233999"/>
    </source>
</evidence>
<dbReference type="GO" id="GO:0016925">
    <property type="term" value="P:protein sumoylation"/>
    <property type="evidence" value="ECO:0007669"/>
    <property type="project" value="TreeGrafter"/>
</dbReference>
<protein>
    <recommendedName>
        <fullName evidence="16">E3 SUMO-protein ligase PIAS3</fullName>
    </recommendedName>
</protein>
<comment type="similarity">
    <text evidence="3">Belongs to the PIAS family.</text>
</comment>
<dbReference type="InterPro" id="IPR023321">
    <property type="entry name" value="PINIT"/>
</dbReference>
<dbReference type="GO" id="GO:0008270">
    <property type="term" value="F:zinc ion binding"/>
    <property type="evidence" value="ECO:0007669"/>
    <property type="project" value="UniProtKB-KW"/>
</dbReference>
<keyword evidence="7" id="KW-0833">Ubl conjugation pathway</keyword>
<dbReference type="Gene3D" id="3.30.40.10">
    <property type="entry name" value="Zinc/RING finger domain, C3HC4 (zinc finger)"/>
    <property type="match status" value="1"/>
</dbReference>
<keyword evidence="4" id="KW-0808">Transferase</keyword>
<evidence type="ECO:0000259" key="12">
    <source>
        <dbReference type="PROSITE" id="PS51044"/>
    </source>
</evidence>
<feature type="domain" description="PINIT" evidence="13">
    <location>
        <begin position="81"/>
        <end position="246"/>
    </location>
</feature>
<dbReference type="InterPro" id="IPR038654">
    <property type="entry name" value="PINIT_sf"/>
</dbReference>
<dbReference type="GO" id="GO:0003712">
    <property type="term" value="F:transcription coregulator activity"/>
    <property type="evidence" value="ECO:0007669"/>
    <property type="project" value="TreeGrafter"/>
</dbReference>
<dbReference type="EMBL" id="JASPKZ010003867">
    <property type="protein sequence ID" value="KAJ9591475.1"/>
    <property type="molecule type" value="Genomic_DNA"/>
</dbReference>
<keyword evidence="5" id="KW-0479">Metal-binding</keyword>
<reference evidence="14" key="2">
    <citation type="submission" date="2023-05" db="EMBL/GenBank/DDBJ databases">
        <authorList>
            <person name="Fouks B."/>
        </authorList>
    </citation>
    <scope>NUCLEOTIDE SEQUENCE</scope>
    <source>
        <strain evidence="14">Stay&amp;Tobe</strain>
        <tissue evidence="14">Testes</tissue>
    </source>
</reference>
<dbReference type="PANTHER" id="PTHR10782:SF94">
    <property type="entry name" value="SUPPRESSOR OF VARIEGATION 2-10, ISOFORM I"/>
    <property type="match status" value="1"/>
</dbReference>
<evidence type="ECO:0000259" key="13">
    <source>
        <dbReference type="PROSITE" id="PS51466"/>
    </source>
</evidence>
<sequence>MPMQQGNPTATGTSSTPTATSARDLQPVHNTAMQQHAQAQQRSTVYQPSYTNAGADRQIQPPRNIYPNNMYQYQPKTSPPAANAGSYPVHPDVRLKRLPFFDLMGELLKPSSLVPQGTQRLQEGNFVFHLTPQQATDIASSRDLRPGTKMEYAIQVQMRFCLLETSCEQDDFFPPGICVKVNGKVCPLPNPIPTNKPGVEPKRPPRPVNITTLVKLSPTVANHITVSWNAEYGRGYVIAVYLVRKLTSSELLQRLKTRGVRHSDFTRGLIKEKLNEDADCEIATTSLRVSLVCPLGKMRMTTPCRASTCYHLQCFDASLYLQMNERKPTWMCPVCDKPALYDNLVIDGYFQQVLLSGKLPFDGNEIQLHQDGSWSSLIIKKEQTRVLSPTPQEKTVAKIETVSDDLEVIQTTTPNNSSSTTNTATKDEPKKKAMVIDLTLSDSEDEDEIKKATSPNKPDSSNQSTNNELTKDIIYELTSSGNCIMPAEVIMPIFPIC</sequence>
<dbReference type="GO" id="GO:0006357">
    <property type="term" value="P:regulation of transcription by RNA polymerase II"/>
    <property type="evidence" value="ECO:0007669"/>
    <property type="project" value="TreeGrafter"/>
</dbReference>
<organism evidence="14 15">
    <name type="scientific">Diploptera punctata</name>
    <name type="common">Pacific beetle cockroach</name>
    <dbReference type="NCBI Taxonomy" id="6984"/>
    <lineage>
        <taxon>Eukaryota</taxon>
        <taxon>Metazoa</taxon>
        <taxon>Ecdysozoa</taxon>
        <taxon>Arthropoda</taxon>
        <taxon>Hexapoda</taxon>
        <taxon>Insecta</taxon>
        <taxon>Pterygota</taxon>
        <taxon>Neoptera</taxon>
        <taxon>Polyneoptera</taxon>
        <taxon>Dictyoptera</taxon>
        <taxon>Blattodea</taxon>
        <taxon>Blaberoidea</taxon>
        <taxon>Blaberidae</taxon>
        <taxon>Diplopterinae</taxon>
        <taxon>Diploptera</taxon>
    </lineage>
</organism>
<feature type="region of interest" description="Disordered" evidence="11">
    <location>
        <begin position="1"/>
        <end position="21"/>
    </location>
</feature>
<evidence type="ECO:0000256" key="2">
    <source>
        <dbReference type="ARBA" id="ARBA00004718"/>
    </source>
</evidence>
<comment type="caution">
    <text evidence="14">The sequence shown here is derived from an EMBL/GenBank/DDBJ whole genome shotgun (WGS) entry which is preliminary data.</text>
</comment>
<dbReference type="Pfam" id="PF02891">
    <property type="entry name" value="zf-MIZ"/>
    <property type="match status" value="1"/>
</dbReference>
<dbReference type="CDD" id="cd16790">
    <property type="entry name" value="SP-RING_PIAS"/>
    <property type="match status" value="1"/>
</dbReference>
<dbReference type="FunFam" id="3.30.40.10:FF:000247">
    <property type="entry name" value="Uncharacterized protein, isoform B"/>
    <property type="match status" value="1"/>
</dbReference>
<keyword evidence="9" id="KW-0539">Nucleus</keyword>
<evidence type="ECO:0000256" key="7">
    <source>
        <dbReference type="ARBA" id="ARBA00022786"/>
    </source>
</evidence>
<feature type="compositionally biased region" description="Low complexity" evidence="11">
    <location>
        <begin position="8"/>
        <end position="21"/>
    </location>
</feature>
<comment type="pathway">
    <text evidence="2">Protein modification; protein sumoylation.</text>
</comment>
<evidence type="ECO:0000256" key="9">
    <source>
        <dbReference type="ARBA" id="ARBA00023242"/>
    </source>
</evidence>
<dbReference type="PROSITE" id="PS51466">
    <property type="entry name" value="PINIT"/>
    <property type="match status" value="1"/>
</dbReference>
<feature type="compositionally biased region" description="Low complexity" evidence="11">
    <location>
        <begin position="411"/>
        <end position="424"/>
    </location>
</feature>
<dbReference type="GO" id="GO:0005634">
    <property type="term" value="C:nucleus"/>
    <property type="evidence" value="ECO:0007669"/>
    <property type="project" value="UniProtKB-SubCell"/>
</dbReference>
<evidence type="ECO:0000256" key="4">
    <source>
        <dbReference type="ARBA" id="ARBA00022679"/>
    </source>
</evidence>
<dbReference type="InterPro" id="IPR013083">
    <property type="entry name" value="Znf_RING/FYVE/PHD"/>
</dbReference>
<evidence type="ECO:0000313" key="14">
    <source>
        <dbReference type="EMBL" id="KAJ9591475.1"/>
    </source>
</evidence>
<dbReference type="AlphaFoldDB" id="A0AAD8EI52"/>
<name>A0AAD8EI52_DIPPU</name>
<evidence type="ECO:0000256" key="1">
    <source>
        <dbReference type="ARBA" id="ARBA00004123"/>
    </source>
</evidence>
<evidence type="ECO:0000256" key="3">
    <source>
        <dbReference type="ARBA" id="ARBA00005383"/>
    </source>
</evidence>
<dbReference type="GO" id="GO:0000785">
    <property type="term" value="C:chromatin"/>
    <property type="evidence" value="ECO:0007669"/>
    <property type="project" value="TreeGrafter"/>
</dbReference>
<feature type="domain" description="SP-RING-type" evidence="12">
    <location>
        <begin position="278"/>
        <end position="359"/>
    </location>
</feature>
<evidence type="ECO:0000256" key="5">
    <source>
        <dbReference type="ARBA" id="ARBA00022723"/>
    </source>
</evidence>
<evidence type="ECO:0000256" key="6">
    <source>
        <dbReference type="ARBA" id="ARBA00022771"/>
    </source>
</evidence>
<feature type="non-terminal residue" evidence="14">
    <location>
        <position position="1"/>
    </location>
</feature>
<evidence type="ECO:0000256" key="11">
    <source>
        <dbReference type="SAM" id="MobiDB-lite"/>
    </source>
</evidence>
<feature type="compositionally biased region" description="Polar residues" evidence="11">
    <location>
        <begin position="453"/>
        <end position="467"/>
    </location>
</feature>
<gene>
    <name evidence="14" type="ORF">L9F63_001961</name>
</gene>
<comment type="subcellular location">
    <subcellularLocation>
        <location evidence="1">Nucleus</location>
    </subcellularLocation>
</comment>
<feature type="region of interest" description="Disordered" evidence="11">
    <location>
        <begin position="411"/>
        <end position="467"/>
    </location>
</feature>
<dbReference type="InterPro" id="IPR004181">
    <property type="entry name" value="Znf_MIZ"/>
</dbReference>
<accession>A0AAD8EI52</accession>
<dbReference type="FunFam" id="2.60.120.780:FF:000001">
    <property type="entry name" value="E3 SUMO-protein ligase PIAS2 isoform X1"/>
    <property type="match status" value="1"/>
</dbReference>
<reference evidence="14" key="1">
    <citation type="journal article" date="2023" name="IScience">
        <title>Live-bearing cockroach genome reveals convergent evolutionary mechanisms linked to viviparity in insects and beyond.</title>
        <authorList>
            <person name="Fouks B."/>
            <person name="Harrison M.C."/>
            <person name="Mikhailova A.A."/>
            <person name="Marchal E."/>
            <person name="English S."/>
            <person name="Carruthers M."/>
            <person name="Jennings E.C."/>
            <person name="Chiamaka E.L."/>
            <person name="Frigard R.A."/>
            <person name="Pippel M."/>
            <person name="Attardo G.M."/>
            <person name="Benoit J.B."/>
            <person name="Bornberg-Bauer E."/>
            <person name="Tobe S.S."/>
        </authorList>
    </citation>
    <scope>NUCLEOTIDE SEQUENCE</scope>
    <source>
        <strain evidence="14">Stay&amp;Tobe</strain>
    </source>
</reference>
<proteinExistence type="inferred from homology"/>
<keyword evidence="6 10" id="KW-0863">Zinc-finger</keyword>
<dbReference type="Proteomes" id="UP001233999">
    <property type="component" value="Unassembled WGS sequence"/>
</dbReference>
<dbReference type="PANTHER" id="PTHR10782">
    <property type="entry name" value="ZINC FINGER MIZ DOMAIN-CONTAINING PROTEIN"/>
    <property type="match status" value="1"/>
</dbReference>
<dbReference type="GO" id="GO:0097240">
    <property type="term" value="P:chromosome attachment to the nuclear envelope"/>
    <property type="evidence" value="ECO:0007669"/>
    <property type="project" value="UniProtKB-ARBA"/>
</dbReference>
<dbReference type="GO" id="GO:0061665">
    <property type="term" value="F:SUMO ligase activity"/>
    <property type="evidence" value="ECO:0007669"/>
    <property type="project" value="TreeGrafter"/>
</dbReference>
<keyword evidence="8" id="KW-0862">Zinc</keyword>
<evidence type="ECO:0008006" key="16">
    <source>
        <dbReference type="Google" id="ProtNLM"/>
    </source>
</evidence>
<evidence type="ECO:0000256" key="10">
    <source>
        <dbReference type="PROSITE-ProRule" id="PRU00452"/>
    </source>
</evidence>